<keyword evidence="5" id="KW-1133">Transmembrane helix</keyword>
<reference evidence="8 9" key="1">
    <citation type="submission" date="2018-11" db="EMBL/GenBank/DDBJ databases">
        <authorList>
            <consortium name="Pathogen Informatics"/>
        </authorList>
    </citation>
    <scope>NUCLEOTIDE SEQUENCE [LARGE SCALE GENOMIC DNA]</scope>
</reference>
<protein>
    <recommendedName>
        <fullName evidence="7">Transmembrane 9 superfamily member</fullName>
    </recommendedName>
</protein>
<dbReference type="PANTHER" id="PTHR10766">
    <property type="entry name" value="TRANSMEMBRANE 9 SUPERFAMILY PROTEIN"/>
    <property type="match status" value="1"/>
</dbReference>
<dbReference type="InterPro" id="IPR004240">
    <property type="entry name" value="EMP70"/>
</dbReference>
<accession>A0A3P7P3H0</accession>
<evidence type="ECO:0000256" key="3">
    <source>
        <dbReference type="ARBA" id="ARBA00022692"/>
    </source>
</evidence>
<evidence type="ECO:0000256" key="5">
    <source>
        <dbReference type="ARBA" id="ARBA00022989"/>
    </source>
</evidence>
<dbReference type="GO" id="GO:0016020">
    <property type="term" value="C:membrane"/>
    <property type="evidence" value="ECO:0007669"/>
    <property type="project" value="UniProtKB-SubCell"/>
</dbReference>
<sequence length="207" mass="24120">MIIFSFDFCVGSEDESPVENLGQVLFGERIRPSPYKITFNEPKHCALLCQKQYVYADGKDMKKIRLLQKGMKLNYQHHWILDNMPVTFCFINQQNQNVCTTGFPMGCYVTSDGKPKDACVLDSRYRQPDSYYIFNHVDILIEYRDMSQDPNFLDEHVGGRIIRIKVQPRSIKHEAADKLDCGINAQPFPIRVHEKPDKIIYTYSVVW</sequence>
<evidence type="ECO:0000256" key="6">
    <source>
        <dbReference type="ARBA" id="ARBA00023136"/>
    </source>
</evidence>
<dbReference type="PANTHER" id="PTHR10766:SF176">
    <property type="entry name" value="TRANSMEMBRANE 9 SUPERFAMILY MEMBER"/>
    <property type="match status" value="1"/>
</dbReference>
<organism evidence="8 9">
    <name type="scientific">Gongylonema pulchrum</name>
    <dbReference type="NCBI Taxonomy" id="637853"/>
    <lineage>
        <taxon>Eukaryota</taxon>
        <taxon>Metazoa</taxon>
        <taxon>Ecdysozoa</taxon>
        <taxon>Nematoda</taxon>
        <taxon>Chromadorea</taxon>
        <taxon>Rhabditida</taxon>
        <taxon>Spirurina</taxon>
        <taxon>Spiruromorpha</taxon>
        <taxon>Spiruroidea</taxon>
        <taxon>Gongylonematidae</taxon>
        <taxon>Gongylonema</taxon>
    </lineage>
</organism>
<dbReference type="Pfam" id="PF02990">
    <property type="entry name" value="EMP70"/>
    <property type="match status" value="1"/>
</dbReference>
<comment type="subcellular location">
    <subcellularLocation>
        <location evidence="1">Membrane</location>
        <topology evidence="1">Multi-pass membrane protein</topology>
    </subcellularLocation>
</comment>
<gene>
    <name evidence="8" type="ORF">GPUH_LOCUS25859</name>
</gene>
<evidence type="ECO:0000256" key="1">
    <source>
        <dbReference type="ARBA" id="ARBA00004141"/>
    </source>
</evidence>
<feature type="non-terminal residue" evidence="8">
    <location>
        <position position="207"/>
    </location>
</feature>
<keyword evidence="4" id="KW-0732">Signal</keyword>
<dbReference type="AlphaFoldDB" id="A0A3P7P3H0"/>
<comment type="similarity">
    <text evidence="2 7">Belongs to the nonaspanin (TM9SF) (TC 9.A.2) family.</text>
</comment>
<dbReference type="EMBL" id="UYRT01107215">
    <property type="protein sequence ID" value="VDN44763.1"/>
    <property type="molecule type" value="Genomic_DNA"/>
</dbReference>
<evidence type="ECO:0000256" key="2">
    <source>
        <dbReference type="ARBA" id="ARBA00005227"/>
    </source>
</evidence>
<dbReference type="Proteomes" id="UP000271098">
    <property type="component" value="Unassembled WGS sequence"/>
</dbReference>
<evidence type="ECO:0000256" key="4">
    <source>
        <dbReference type="ARBA" id="ARBA00022729"/>
    </source>
</evidence>
<proteinExistence type="inferred from homology"/>
<keyword evidence="6" id="KW-0472">Membrane</keyword>
<evidence type="ECO:0000313" key="8">
    <source>
        <dbReference type="EMBL" id="VDN44763.1"/>
    </source>
</evidence>
<keyword evidence="3" id="KW-0812">Transmembrane</keyword>
<evidence type="ECO:0000313" key="9">
    <source>
        <dbReference type="Proteomes" id="UP000271098"/>
    </source>
</evidence>
<keyword evidence="9" id="KW-1185">Reference proteome</keyword>
<dbReference type="OrthoDB" id="1666796at2759"/>
<evidence type="ECO:0000256" key="7">
    <source>
        <dbReference type="RuleBase" id="RU363079"/>
    </source>
</evidence>
<dbReference type="GO" id="GO:0072657">
    <property type="term" value="P:protein localization to membrane"/>
    <property type="evidence" value="ECO:0007669"/>
    <property type="project" value="TreeGrafter"/>
</dbReference>
<name>A0A3P7P3H0_9BILA</name>